<dbReference type="EMBL" id="JACXVP010000003">
    <property type="protein sequence ID" value="KAG5614590.1"/>
    <property type="molecule type" value="Genomic_DNA"/>
</dbReference>
<reference evidence="1 2" key="1">
    <citation type="submission" date="2020-09" db="EMBL/GenBank/DDBJ databases">
        <title>De no assembly of potato wild relative species, Solanum commersonii.</title>
        <authorList>
            <person name="Cho K."/>
        </authorList>
    </citation>
    <scope>NUCLEOTIDE SEQUENCE [LARGE SCALE GENOMIC DNA]</scope>
    <source>
        <strain evidence="1">LZ3.2</strain>
        <tissue evidence="1">Leaf</tissue>
    </source>
</reference>
<protein>
    <submittedName>
        <fullName evidence="1">Uncharacterized protein</fullName>
    </submittedName>
</protein>
<gene>
    <name evidence="1" type="ORF">H5410_014414</name>
</gene>
<dbReference type="AlphaFoldDB" id="A0A9J5ZQX1"/>
<name>A0A9J5ZQX1_SOLCO</name>
<comment type="caution">
    <text evidence="1">The sequence shown here is derived from an EMBL/GenBank/DDBJ whole genome shotgun (WGS) entry which is preliminary data.</text>
</comment>
<dbReference type="OrthoDB" id="10427562at2759"/>
<keyword evidence="2" id="KW-1185">Reference proteome</keyword>
<organism evidence="1 2">
    <name type="scientific">Solanum commersonii</name>
    <name type="common">Commerson's wild potato</name>
    <name type="synonym">Commerson's nightshade</name>
    <dbReference type="NCBI Taxonomy" id="4109"/>
    <lineage>
        <taxon>Eukaryota</taxon>
        <taxon>Viridiplantae</taxon>
        <taxon>Streptophyta</taxon>
        <taxon>Embryophyta</taxon>
        <taxon>Tracheophyta</taxon>
        <taxon>Spermatophyta</taxon>
        <taxon>Magnoliopsida</taxon>
        <taxon>eudicotyledons</taxon>
        <taxon>Gunneridae</taxon>
        <taxon>Pentapetalae</taxon>
        <taxon>asterids</taxon>
        <taxon>lamiids</taxon>
        <taxon>Solanales</taxon>
        <taxon>Solanaceae</taxon>
        <taxon>Solanoideae</taxon>
        <taxon>Solaneae</taxon>
        <taxon>Solanum</taxon>
    </lineage>
</organism>
<proteinExistence type="predicted"/>
<accession>A0A9J5ZQX1</accession>
<dbReference type="Proteomes" id="UP000824120">
    <property type="component" value="Chromosome 3"/>
</dbReference>
<sequence>MDFPSNLNHAIIPFDNPESSFVVPAVLYIDSYGINHTTYPFMEEASTEGERSNESLGFDLGKKTSYISRLSVISCQPIAMILPEAQENPTSDLLVKAPGWTELLIQGNHRRRMDMEETREFYINATGFASSITSTVCGVSFTLNVEILSSILGVPNRAWGHYVKRDWPPLEGNISTIDI</sequence>
<evidence type="ECO:0000313" key="2">
    <source>
        <dbReference type="Proteomes" id="UP000824120"/>
    </source>
</evidence>
<evidence type="ECO:0000313" key="1">
    <source>
        <dbReference type="EMBL" id="KAG5614590.1"/>
    </source>
</evidence>